<feature type="transmembrane region" description="Helical" evidence="6">
    <location>
        <begin position="259"/>
        <end position="279"/>
    </location>
</feature>
<feature type="transmembrane region" description="Helical" evidence="6">
    <location>
        <begin position="36"/>
        <end position="56"/>
    </location>
</feature>
<keyword evidence="4 6" id="KW-1133">Transmembrane helix</keyword>
<evidence type="ECO:0000313" key="7">
    <source>
        <dbReference type="EMBL" id="UOF00014.1"/>
    </source>
</evidence>
<feature type="transmembrane region" description="Helical" evidence="6">
    <location>
        <begin position="213"/>
        <end position="239"/>
    </location>
</feature>
<evidence type="ECO:0000256" key="1">
    <source>
        <dbReference type="ARBA" id="ARBA00004651"/>
    </source>
</evidence>
<name>A0ABY4C699_9BACT</name>
<dbReference type="RefSeq" id="WP_243535570.1">
    <property type="nucleotide sequence ID" value="NZ_CP093442.1"/>
</dbReference>
<evidence type="ECO:0000256" key="4">
    <source>
        <dbReference type="ARBA" id="ARBA00022989"/>
    </source>
</evidence>
<protein>
    <submittedName>
        <fullName evidence="7">ABC transporter permease</fullName>
    </submittedName>
</protein>
<keyword evidence="2" id="KW-1003">Cell membrane</keyword>
<organism evidence="7 8">
    <name type="scientific">Bdellovibrio reynosensis</name>
    <dbReference type="NCBI Taxonomy" id="2835041"/>
    <lineage>
        <taxon>Bacteria</taxon>
        <taxon>Pseudomonadati</taxon>
        <taxon>Bdellovibrionota</taxon>
        <taxon>Bdellovibrionia</taxon>
        <taxon>Bdellovibrionales</taxon>
        <taxon>Pseudobdellovibrionaceae</taxon>
        <taxon>Bdellovibrio</taxon>
    </lineage>
</organism>
<feature type="transmembrane region" description="Helical" evidence="6">
    <location>
        <begin position="63"/>
        <end position="85"/>
    </location>
</feature>
<comment type="subcellular location">
    <subcellularLocation>
        <location evidence="1">Cell membrane</location>
        <topology evidence="1">Multi-pass membrane protein</topology>
    </subcellularLocation>
</comment>
<evidence type="ECO:0000313" key="8">
    <source>
        <dbReference type="Proteomes" id="UP000830116"/>
    </source>
</evidence>
<evidence type="ECO:0000256" key="2">
    <source>
        <dbReference type="ARBA" id="ARBA00022475"/>
    </source>
</evidence>
<dbReference type="InterPro" id="IPR001851">
    <property type="entry name" value="ABC_transp_permease"/>
</dbReference>
<evidence type="ECO:0000256" key="6">
    <source>
        <dbReference type="SAM" id="Phobius"/>
    </source>
</evidence>
<reference evidence="7" key="1">
    <citation type="submission" date="2022-03" db="EMBL/GenBank/DDBJ databases">
        <title>Genome Identification and Characterization of new species Bdellovibrio reynosense LBG001 sp. nov. from a Mexico soil sample.</title>
        <authorList>
            <person name="Camilli A."/>
            <person name="Ajao Y."/>
            <person name="Guo X."/>
        </authorList>
    </citation>
    <scope>NUCLEOTIDE SEQUENCE</scope>
    <source>
        <strain evidence="7">LBG001</strain>
    </source>
</reference>
<dbReference type="Pfam" id="PF02653">
    <property type="entry name" value="BPD_transp_2"/>
    <property type="match status" value="1"/>
</dbReference>
<dbReference type="PANTHER" id="PTHR43370">
    <property type="entry name" value="SUGAR ABC TRANSPORTER INTEGRAL MEMBRANE PROTEIN-RELATED"/>
    <property type="match status" value="1"/>
</dbReference>
<evidence type="ECO:0000256" key="3">
    <source>
        <dbReference type="ARBA" id="ARBA00022692"/>
    </source>
</evidence>
<evidence type="ECO:0000256" key="5">
    <source>
        <dbReference type="ARBA" id="ARBA00023136"/>
    </source>
</evidence>
<feature type="transmembrane region" description="Helical" evidence="6">
    <location>
        <begin position="179"/>
        <end position="201"/>
    </location>
</feature>
<sequence>MEMMTLILSLFLATLRLASPLIFASMGGLMSERSGVVNIALEGFMLAGAFAGAAVGHTYASAWAGWGTALIVGLAIGALYGLFVITLKADQIITGMAFNLLVMGLIPFLTKIFYSSTGSTPPLLVEDRFAFEPVLMAFALVLLIAFWLYKTRSGLWLLFAGEHPEALQASGVSVRKVRWMGVCASGAFAAWGGASLSLFLASSYSPLMTGGRGFMALAALIFGKWKPLPTLAACLLFAFADALQIRLQGVSIGDMKVPIQFVQILPYLVTIVALAGFIGKSRAPKALGKEDF</sequence>
<feature type="transmembrane region" description="Helical" evidence="6">
    <location>
        <begin position="91"/>
        <end position="109"/>
    </location>
</feature>
<feature type="transmembrane region" description="Helical" evidence="6">
    <location>
        <begin position="129"/>
        <end position="149"/>
    </location>
</feature>
<dbReference type="Proteomes" id="UP000830116">
    <property type="component" value="Chromosome"/>
</dbReference>
<keyword evidence="3 6" id="KW-0812">Transmembrane</keyword>
<proteinExistence type="predicted"/>
<keyword evidence="8" id="KW-1185">Reference proteome</keyword>
<accession>A0ABY4C699</accession>
<dbReference type="EMBL" id="CP093442">
    <property type="protein sequence ID" value="UOF00014.1"/>
    <property type="molecule type" value="Genomic_DNA"/>
</dbReference>
<dbReference type="CDD" id="cd06580">
    <property type="entry name" value="TM_PBP1_transp_TpRbsC_like"/>
    <property type="match status" value="1"/>
</dbReference>
<keyword evidence="5 6" id="KW-0472">Membrane</keyword>
<gene>
    <name evidence="7" type="ORF">MNR06_09905</name>
</gene>
<dbReference type="PANTHER" id="PTHR43370:SF1">
    <property type="entry name" value="GUANOSINE ABC TRANSPORTER PERMEASE PROTEIN NUPQ"/>
    <property type="match status" value="1"/>
</dbReference>